<evidence type="ECO:0000313" key="4">
    <source>
        <dbReference type="Proteomes" id="UP000184394"/>
    </source>
</evidence>
<protein>
    <recommendedName>
        <fullName evidence="5">PsbP C-terminal domain-containing protein</fullName>
    </recommendedName>
</protein>
<reference evidence="3 4" key="1">
    <citation type="submission" date="2016-11" db="EMBL/GenBank/DDBJ databases">
        <authorList>
            <person name="Jaros S."/>
            <person name="Januszkiewicz K."/>
            <person name="Wedrychowicz H."/>
        </authorList>
    </citation>
    <scope>NUCLEOTIDE SEQUENCE [LARGE SCALE GENOMIC DNA]</scope>
    <source>
        <strain evidence="3 4">Y1</strain>
    </source>
</reference>
<feature type="region of interest" description="Disordered" evidence="1">
    <location>
        <begin position="21"/>
        <end position="80"/>
    </location>
</feature>
<dbReference type="OrthoDB" id="1822796at2"/>
<feature type="compositionally biased region" description="Basic and acidic residues" evidence="1">
    <location>
        <begin position="29"/>
        <end position="57"/>
    </location>
</feature>
<organism evidence="3 4">
    <name type="scientific">Ruminococcus flavefaciens</name>
    <dbReference type="NCBI Taxonomy" id="1265"/>
    <lineage>
        <taxon>Bacteria</taxon>
        <taxon>Bacillati</taxon>
        <taxon>Bacillota</taxon>
        <taxon>Clostridia</taxon>
        <taxon>Eubacteriales</taxon>
        <taxon>Oscillospiraceae</taxon>
        <taxon>Ruminococcus</taxon>
    </lineage>
</organism>
<sequence>MKKTTLKLTLAFLLSVCTLAGCGNSGSDNKSDKKSKTETTTVAEEKTTAEEDKTEAKTDEEEKTTVKDNDSSSSSAAEGTDFKRGVVDGNVYTNEYAGIKLSVPDDWKYLDDEMINKVMNVGASVTYSSNSDAVTDLVNMTTVNDVFCMNPKTNENIIITYENINKNPLLDKDITAEDYFEIANRQFAAVPTMKYTIESGPETVKVAGQDYVRAVYTIEYLNMTYQQAFYARRIGDFINSLSITSYSTDKDITDYEQYFSAID</sequence>
<keyword evidence="2" id="KW-0732">Signal</keyword>
<evidence type="ECO:0000256" key="1">
    <source>
        <dbReference type="SAM" id="MobiDB-lite"/>
    </source>
</evidence>
<evidence type="ECO:0000313" key="3">
    <source>
        <dbReference type="EMBL" id="SHM11818.1"/>
    </source>
</evidence>
<evidence type="ECO:0008006" key="5">
    <source>
        <dbReference type="Google" id="ProtNLM"/>
    </source>
</evidence>
<accession>A0A1M7G6V8</accession>
<dbReference type="EMBL" id="FRCT01000001">
    <property type="protein sequence ID" value="SHM11818.1"/>
    <property type="molecule type" value="Genomic_DNA"/>
</dbReference>
<gene>
    <name evidence="3" type="ORF">SAMN04487860_10191</name>
</gene>
<feature type="signal peptide" evidence="2">
    <location>
        <begin position="1"/>
        <end position="20"/>
    </location>
</feature>
<name>A0A1M7G6V8_RUMFL</name>
<evidence type="ECO:0000256" key="2">
    <source>
        <dbReference type="SAM" id="SignalP"/>
    </source>
</evidence>
<feature type="chain" id="PRO_5039575823" description="PsbP C-terminal domain-containing protein" evidence="2">
    <location>
        <begin position="21"/>
        <end position="263"/>
    </location>
</feature>
<dbReference type="Proteomes" id="UP000184394">
    <property type="component" value="Unassembled WGS sequence"/>
</dbReference>
<dbReference type="AlphaFoldDB" id="A0A1M7G6V8"/>
<proteinExistence type="predicted"/>
<dbReference type="RefSeq" id="WP_072947701.1">
    <property type="nucleotide sequence ID" value="NZ_FRCT01000001.1"/>
</dbReference>
<dbReference type="PROSITE" id="PS51257">
    <property type="entry name" value="PROKAR_LIPOPROTEIN"/>
    <property type="match status" value="1"/>
</dbReference>